<accession>A0A2G5T6N0</accession>
<evidence type="ECO:0000256" key="1">
    <source>
        <dbReference type="SAM" id="MobiDB-lite"/>
    </source>
</evidence>
<protein>
    <submittedName>
        <fullName evidence="2">Uncharacterized protein</fullName>
    </submittedName>
</protein>
<dbReference type="OrthoDB" id="5830088at2759"/>
<evidence type="ECO:0000313" key="3">
    <source>
        <dbReference type="Proteomes" id="UP000230233"/>
    </source>
</evidence>
<dbReference type="Proteomes" id="UP000230233">
    <property type="component" value="Chromosome V"/>
</dbReference>
<keyword evidence="3" id="KW-1185">Reference proteome</keyword>
<reference evidence="3" key="1">
    <citation type="submission" date="2017-10" db="EMBL/GenBank/DDBJ databases">
        <title>Rapid genome shrinkage in a self-fertile nematode reveals novel sperm competition proteins.</title>
        <authorList>
            <person name="Yin D."/>
            <person name="Schwarz E.M."/>
            <person name="Thomas C.G."/>
            <person name="Felde R.L."/>
            <person name="Korf I.F."/>
            <person name="Cutter A.D."/>
            <person name="Schartner C.M."/>
            <person name="Ralston E.J."/>
            <person name="Meyer B.J."/>
            <person name="Haag E.S."/>
        </authorList>
    </citation>
    <scope>NUCLEOTIDE SEQUENCE [LARGE SCALE GENOMIC DNA]</scope>
    <source>
        <strain evidence="3">JU1422</strain>
    </source>
</reference>
<comment type="caution">
    <text evidence="2">The sequence shown here is derived from an EMBL/GenBank/DDBJ whole genome shotgun (WGS) entry which is preliminary data.</text>
</comment>
<name>A0A2G5T6N0_9PELO</name>
<dbReference type="STRING" id="1611254.A0A2G5T6N0"/>
<feature type="region of interest" description="Disordered" evidence="1">
    <location>
        <begin position="1"/>
        <end position="61"/>
    </location>
</feature>
<gene>
    <name evidence="2" type="primary">Cnig_chr_V.g16806</name>
    <name evidence="2" type="ORF">B9Z55_016806</name>
</gene>
<feature type="compositionally biased region" description="Basic and acidic residues" evidence="1">
    <location>
        <begin position="7"/>
        <end position="61"/>
    </location>
</feature>
<sequence>MSSNDKYAQREVERERKVNEARASVHKDHEKSYSALREGQEKELEQERLKSKKLAEEKKDELIEIRKQQAQELAELEKQIEANVKEQVQNRQQEGREEAQRRKELLEKQQKELQSQVELRRAQLNDSSNIMKNGEKLRQECLNRLREDRKKEQQEMSARLLEMNQKLHETRIKGEERLQELDNKRNEEQKQQLLKKEKGIINGIANSEALSRSLAIEDGFERFKQHTVTLRNRHRGFSNEYDSIEPQLLKMHERMKKGKELDDCDMDDLTSALRVFRDQAAVFSAEGSTAEDVFQDLIGKLTVLLKELMAEINSIKAAFDDYEEEDRKINKSGIAEPLFKTSELMKAVGVLMQQFNVIGRDHLQETLAIQMKQAQSSSHQALEGRPPAYGSEKQKIIAALTEN</sequence>
<organism evidence="2 3">
    <name type="scientific">Caenorhabditis nigoni</name>
    <dbReference type="NCBI Taxonomy" id="1611254"/>
    <lineage>
        <taxon>Eukaryota</taxon>
        <taxon>Metazoa</taxon>
        <taxon>Ecdysozoa</taxon>
        <taxon>Nematoda</taxon>
        <taxon>Chromadorea</taxon>
        <taxon>Rhabditida</taxon>
        <taxon>Rhabditina</taxon>
        <taxon>Rhabditomorpha</taxon>
        <taxon>Rhabditoidea</taxon>
        <taxon>Rhabditidae</taxon>
        <taxon>Peloderinae</taxon>
        <taxon>Caenorhabditis</taxon>
    </lineage>
</organism>
<proteinExistence type="predicted"/>
<dbReference type="EMBL" id="PDUG01000005">
    <property type="protein sequence ID" value="PIC22927.1"/>
    <property type="molecule type" value="Genomic_DNA"/>
</dbReference>
<dbReference type="AlphaFoldDB" id="A0A2G5T6N0"/>
<evidence type="ECO:0000313" key="2">
    <source>
        <dbReference type="EMBL" id="PIC22927.1"/>
    </source>
</evidence>